<dbReference type="RefSeq" id="WP_064971327.1">
    <property type="nucleotide sequence ID" value="NZ_JAVKVT010000163.1"/>
</dbReference>
<dbReference type="AlphaFoldDB" id="A0A0H4JQR9"/>
<proteinExistence type="predicted"/>
<reference evidence="2 7" key="2">
    <citation type="submission" date="2015-06" db="EMBL/GenBank/DDBJ databases">
        <title>R. anatipestifer strain HXb2 is the most virulent strain so far, and the genome sequence would help us uncover the pathogenesis.</title>
        <authorList>
            <person name="Hu Q."/>
            <person name="Qi J."/>
            <person name="Bo H."/>
            <person name="Liu G."/>
            <person name="Tao M."/>
            <person name="Ding Y."/>
            <person name="Xue Y."/>
        </authorList>
    </citation>
    <scope>NUCLEOTIDE SEQUENCE [LARGE SCALE GENOMIC DNA]</scope>
    <source>
        <strain evidence="2 7">HXb2</strain>
    </source>
</reference>
<evidence type="ECO:0000313" key="3">
    <source>
        <dbReference type="EMBL" id="AQY21087.1"/>
    </source>
</evidence>
<dbReference type="EMBL" id="CP011859">
    <property type="protein sequence ID" value="AQY21871.1"/>
    <property type="molecule type" value="Genomic_DNA"/>
</dbReference>
<dbReference type="PANTHER" id="PTHR33293">
    <property type="entry name" value="INSERTION ELEMENT IS1 1 PROTEIN INSB-RELATED"/>
    <property type="match status" value="1"/>
</dbReference>
<reference evidence="1" key="1">
    <citation type="journal article" date="2015" name="PLoS ONE">
        <title>ErmF and ereD Are Responsible for Erythromycin Resistance in Riemerella anatipestifer.</title>
        <authorList>
            <person name="Xing L."/>
            <person name="Yu H."/>
            <person name="Qi J."/>
            <person name="Jiang P."/>
            <person name="Sun B."/>
            <person name="Cui J."/>
            <person name="Ou C."/>
            <person name="Chang W."/>
            <person name="Hu Q."/>
        </authorList>
    </citation>
    <scope>NUCLEOTIDE SEQUENCE</scope>
    <source>
        <strain evidence="1">HXb2</strain>
    </source>
</reference>
<dbReference type="PANTHER" id="PTHR33293:SF2">
    <property type="entry name" value="TRANSPOSASE"/>
    <property type="match status" value="1"/>
</dbReference>
<evidence type="ECO:0000313" key="2">
    <source>
        <dbReference type="EMBL" id="AQY21044.1"/>
    </source>
</evidence>
<dbReference type="NCBIfam" id="NF033558">
    <property type="entry name" value="transpos_IS1"/>
    <property type="match status" value="1"/>
</dbReference>
<dbReference type="EMBL" id="CP011859">
    <property type="protein sequence ID" value="AQY21044.1"/>
    <property type="molecule type" value="Genomic_DNA"/>
</dbReference>
<dbReference type="EMBL" id="CP011859">
    <property type="protein sequence ID" value="AQY22964.1"/>
    <property type="molecule type" value="Genomic_DNA"/>
</dbReference>
<dbReference type="EMBL" id="KP265722">
    <property type="protein sequence ID" value="AKO71481.1"/>
    <property type="molecule type" value="Genomic_DNA"/>
</dbReference>
<dbReference type="EMBL" id="CP011859">
    <property type="protein sequence ID" value="AQY21989.1"/>
    <property type="molecule type" value="Genomic_DNA"/>
</dbReference>
<dbReference type="SUPFAM" id="SSF46689">
    <property type="entry name" value="Homeodomain-like"/>
    <property type="match status" value="1"/>
</dbReference>
<gene>
    <name evidence="2" type="ORF">AB406_0079</name>
    <name evidence="3" type="ORF">AB406_0122</name>
    <name evidence="4" type="ORF">AB406_0919</name>
    <name evidence="5" type="ORF">AB406_1040</name>
    <name evidence="6" type="ORF">AB406_2024</name>
</gene>
<evidence type="ECO:0000313" key="7">
    <source>
        <dbReference type="Proteomes" id="UP000189883"/>
    </source>
</evidence>
<protein>
    <recommendedName>
        <fullName evidence="8">IS1 family transposase</fullName>
    </recommendedName>
</protein>
<dbReference type="InterPro" id="IPR009057">
    <property type="entry name" value="Homeodomain-like_sf"/>
</dbReference>
<name>A0A0H4JQR9_RIEAN</name>
<evidence type="ECO:0000313" key="4">
    <source>
        <dbReference type="EMBL" id="AQY21871.1"/>
    </source>
</evidence>
<dbReference type="EMBL" id="CP011859">
    <property type="protein sequence ID" value="AQY21087.1"/>
    <property type="molecule type" value="Genomic_DNA"/>
</dbReference>
<dbReference type="InterPro" id="IPR051354">
    <property type="entry name" value="Transposase_27_IS1"/>
</dbReference>
<dbReference type="Proteomes" id="UP000189883">
    <property type="component" value="Chromosome"/>
</dbReference>
<evidence type="ECO:0000313" key="5">
    <source>
        <dbReference type="EMBL" id="AQY21989.1"/>
    </source>
</evidence>
<dbReference type="Gene3D" id="1.10.10.60">
    <property type="entry name" value="Homeodomain-like"/>
    <property type="match status" value="1"/>
</dbReference>
<evidence type="ECO:0000313" key="1">
    <source>
        <dbReference type="EMBL" id="AKO71481.1"/>
    </source>
</evidence>
<accession>A0A0H4JQR9</accession>
<evidence type="ECO:0000313" key="6">
    <source>
        <dbReference type="EMBL" id="AQY22964.1"/>
    </source>
</evidence>
<organism evidence="1">
    <name type="scientific">Riemerella anatipestifer</name>
    <name type="common">Moraxella anatipestifer</name>
    <dbReference type="NCBI Taxonomy" id="34085"/>
    <lineage>
        <taxon>Bacteria</taxon>
        <taxon>Pseudomonadati</taxon>
        <taxon>Bacteroidota</taxon>
        <taxon>Flavobacteriia</taxon>
        <taxon>Flavobacteriales</taxon>
        <taxon>Weeksellaceae</taxon>
        <taxon>Riemerella</taxon>
    </lineage>
</organism>
<dbReference type="Pfam" id="PF13384">
    <property type="entry name" value="HTH_23"/>
    <property type="match status" value="1"/>
</dbReference>
<evidence type="ECO:0008006" key="8">
    <source>
        <dbReference type="Google" id="ProtNLM"/>
    </source>
</evidence>
<sequence length="138" mass="15725">MKCTKCQSSNKIKAGFARERQRYKCKDCGYFFSVEKKSDVKTLEQKRLALEMYLEGLGFRAIGRLLNISYGTVYQWVKKWGESVELPKNEVPIEIVELDEIHSYVQHKKTTVGAGLLLIDLEKGSSVLFVTNGTQKPS</sequence>